<protein>
    <submittedName>
        <fullName evidence="3">3-phosphoshikimate 1-carboxyvinyltransferase</fullName>
    </submittedName>
</protein>
<dbReference type="InterPro" id="IPR001986">
    <property type="entry name" value="Enolpyruvate_Tfrase_dom"/>
</dbReference>
<gene>
    <name evidence="3" type="ORF">NIES4072_05080</name>
</gene>
<evidence type="ECO:0000259" key="2">
    <source>
        <dbReference type="Pfam" id="PF00275"/>
    </source>
</evidence>
<keyword evidence="4" id="KW-1185">Reference proteome</keyword>
<evidence type="ECO:0000313" key="3">
    <source>
        <dbReference type="EMBL" id="GBG16862.1"/>
    </source>
</evidence>
<dbReference type="InterPro" id="IPR013792">
    <property type="entry name" value="RNA3'P_cycl/enolpyr_Trfase_a/b"/>
</dbReference>
<sequence>MDTIAIPVLNRPVDATVEIPVFKSITNRALLVAVLAPSDSILENALFSEDWHFLSLA</sequence>
<dbReference type="SUPFAM" id="SSF55205">
    <property type="entry name" value="EPT/RTPC-like"/>
    <property type="match status" value="1"/>
</dbReference>
<dbReference type="EMBL" id="BDUD01000001">
    <property type="protein sequence ID" value="GBG16862.1"/>
    <property type="molecule type" value="Genomic_DNA"/>
</dbReference>
<dbReference type="Gene3D" id="3.65.10.10">
    <property type="entry name" value="Enolpyruvate transferase domain"/>
    <property type="match status" value="1"/>
</dbReference>
<name>A0A2R5FEG2_NOSCO</name>
<organism evidence="3 4">
    <name type="scientific">Nostoc commune NIES-4072</name>
    <dbReference type="NCBI Taxonomy" id="2005467"/>
    <lineage>
        <taxon>Bacteria</taxon>
        <taxon>Bacillati</taxon>
        <taxon>Cyanobacteriota</taxon>
        <taxon>Cyanophyceae</taxon>
        <taxon>Nostocales</taxon>
        <taxon>Nostocaceae</taxon>
        <taxon>Nostoc</taxon>
    </lineage>
</organism>
<dbReference type="GO" id="GO:0016765">
    <property type="term" value="F:transferase activity, transferring alkyl or aryl (other than methyl) groups"/>
    <property type="evidence" value="ECO:0007669"/>
    <property type="project" value="InterPro"/>
</dbReference>
<evidence type="ECO:0000313" key="4">
    <source>
        <dbReference type="Proteomes" id="UP000245124"/>
    </source>
</evidence>
<comment type="caution">
    <text evidence="3">The sequence shown here is derived from an EMBL/GenBank/DDBJ whole genome shotgun (WGS) entry which is preliminary data.</text>
</comment>
<dbReference type="AlphaFoldDB" id="A0A2R5FEG2"/>
<accession>A0A2R5FEG2</accession>
<keyword evidence="1 3" id="KW-0808">Transferase</keyword>
<reference evidence="3 4" key="1">
    <citation type="submission" date="2017-06" db="EMBL/GenBank/DDBJ databases">
        <title>Genome sequencing of cyanobaciteial culture collection at National Institute for Environmental Studies (NIES).</title>
        <authorList>
            <person name="Hirose Y."/>
            <person name="Shimura Y."/>
            <person name="Fujisawa T."/>
            <person name="Nakamura Y."/>
            <person name="Kawachi M."/>
        </authorList>
    </citation>
    <scope>NUCLEOTIDE SEQUENCE [LARGE SCALE GENOMIC DNA]</scope>
    <source>
        <strain evidence="3 4">NIES-4072</strain>
    </source>
</reference>
<dbReference type="InterPro" id="IPR036968">
    <property type="entry name" value="Enolpyruvate_Tfrase_sf"/>
</dbReference>
<evidence type="ECO:0000256" key="1">
    <source>
        <dbReference type="ARBA" id="ARBA00022679"/>
    </source>
</evidence>
<dbReference type="Pfam" id="PF00275">
    <property type="entry name" value="EPSP_synthase"/>
    <property type="match status" value="1"/>
</dbReference>
<feature type="domain" description="Enolpyruvate transferase" evidence="2">
    <location>
        <begin position="12"/>
        <end position="51"/>
    </location>
</feature>
<dbReference type="Proteomes" id="UP000245124">
    <property type="component" value="Unassembled WGS sequence"/>
</dbReference>
<proteinExistence type="predicted"/>